<feature type="compositionally biased region" description="Polar residues" evidence="1">
    <location>
        <begin position="260"/>
        <end position="293"/>
    </location>
</feature>
<dbReference type="Pfam" id="PF09128">
    <property type="entry name" value="RGS-like"/>
    <property type="match status" value="1"/>
</dbReference>
<organism evidence="3 4">
    <name type="scientific">Dimorphilus gyrociliatus</name>
    <dbReference type="NCBI Taxonomy" id="2664684"/>
    <lineage>
        <taxon>Eukaryota</taxon>
        <taxon>Metazoa</taxon>
        <taxon>Spiralia</taxon>
        <taxon>Lophotrochozoa</taxon>
        <taxon>Annelida</taxon>
        <taxon>Polychaeta</taxon>
        <taxon>Polychaeta incertae sedis</taxon>
        <taxon>Dinophilidae</taxon>
        <taxon>Dimorphilus</taxon>
    </lineage>
</organism>
<proteinExistence type="predicted"/>
<evidence type="ECO:0000313" key="3">
    <source>
        <dbReference type="EMBL" id="CAD5121332.1"/>
    </source>
</evidence>
<feature type="compositionally biased region" description="Low complexity" evidence="1">
    <location>
        <begin position="240"/>
        <end position="252"/>
    </location>
</feature>
<name>A0A7I8W0F5_9ANNE</name>
<dbReference type="Gene3D" id="1.10.167.10">
    <property type="entry name" value="Regulator of G-protein Signalling 4, domain 2"/>
    <property type="match status" value="1"/>
</dbReference>
<dbReference type="GO" id="GO:0005085">
    <property type="term" value="F:guanyl-nucleotide exchange factor activity"/>
    <property type="evidence" value="ECO:0007669"/>
    <property type="project" value="InterPro"/>
</dbReference>
<gene>
    <name evidence="3" type="ORF">DGYR_LOCUS9297</name>
</gene>
<dbReference type="EMBL" id="CAJFCJ010000014">
    <property type="protein sequence ID" value="CAD5121332.1"/>
    <property type="molecule type" value="Genomic_DNA"/>
</dbReference>
<evidence type="ECO:0000256" key="1">
    <source>
        <dbReference type="SAM" id="MobiDB-lite"/>
    </source>
</evidence>
<dbReference type="PANTHER" id="PTHR45872:SF2">
    <property type="entry name" value="RHO GUANINE NUCLEOTIDE EXCHANGE FACTOR 2, ISOFORM D"/>
    <property type="match status" value="1"/>
</dbReference>
<evidence type="ECO:0000259" key="2">
    <source>
        <dbReference type="PROSITE" id="PS50132"/>
    </source>
</evidence>
<dbReference type="InterPro" id="IPR015212">
    <property type="entry name" value="RGS-like_dom"/>
</dbReference>
<feature type="compositionally biased region" description="Polar residues" evidence="1">
    <location>
        <begin position="224"/>
        <end position="234"/>
    </location>
</feature>
<dbReference type="PANTHER" id="PTHR45872">
    <property type="entry name" value="RHO GUANINE NUCLEOTIDE EXCHANGE FACTOR 2, ISOFORM D"/>
    <property type="match status" value="1"/>
</dbReference>
<dbReference type="GO" id="GO:0005737">
    <property type="term" value="C:cytoplasm"/>
    <property type="evidence" value="ECO:0007669"/>
    <property type="project" value="InterPro"/>
</dbReference>
<protein>
    <submittedName>
        <fullName evidence="3">DgyrCDS9856</fullName>
    </submittedName>
</protein>
<sequence length="531" mass="59585">MSEDMDNTFVTSSSIAELYTHEQCRENYRKSSFRRRKVIRRKSVASSYGTVLEESSCPTKEIRIRRVNTTAQNLNRTDRIRSAGEYVSLTVLTPQCPTRPPSQIDVTMPYNRNESFDSEQQTQTQTQPHPNLRVFYQGALAELEAAKTAYHSKPSQKNAQDVEEKKKVVENILKTFPADTDPEGYNSADRLPPPHPGPAKPSSFAPAEDSNKGPRPSHKKTESNPETLMDFSNYSKIERSLSSSSHSVTRSNSDPKKTFRNNSLDNLPPSSQNPDSTATPIIASPTDSGSVLSDEQEPAPVSPSSNESEYIQPKPEPEPILSDQSLQTVPEEGSEEVVDSIIKVSIKTEIQKIPYEPPISPHVSPQQSLVCPISSLEDIRNNPAYMAVFLRFAYEYGNFGLVVLYFLSRKLASIEDSNLDRLRRWSYELYNTFLAPKSILNASLDRGLVEDVEKSLSQKLGPDIAKLLWHKLEIVLTEGVLEDFNKLQNQYSIGKLRFFVIRAFVRASRAEGGTAPAKNFLIVMNLHPTRT</sequence>
<reference evidence="3 4" key="1">
    <citation type="submission" date="2020-08" db="EMBL/GenBank/DDBJ databases">
        <authorList>
            <person name="Hejnol A."/>
        </authorList>
    </citation>
    <scope>NUCLEOTIDE SEQUENCE [LARGE SCALE GENOMIC DNA]</scope>
</reference>
<dbReference type="GO" id="GO:0007186">
    <property type="term" value="P:G protein-coupled receptor signaling pathway"/>
    <property type="evidence" value="ECO:0007669"/>
    <property type="project" value="TreeGrafter"/>
</dbReference>
<comment type="caution">
    <text evidence="3">The sequence shown here is derived from an EMBL/GenBank/DDBJ whole genome shotgun (WGS) entry which is preliminary data.</text>
</comment>
<feature type="region of interest" description="Disordered" evidence="1">
    <location>
        <begin position="175"/>
        <end position="334"/>
    </location>
</feature>
<accession>A0A7I8W0F5</accession>
<dbReference type="InterPro" id="IPR036305">
    <property type="entry name" value="RGS_sf"/>
</dbReference>
<dbReference type="PROSITE" id="PS50132">
    <property type="entry name" value="RGS"/>
    <property type="match status" value="1"/>
</dbReference>
<dbReference type="InterPro" id="IPR016137">
    <property type="entry name" value="RGS"/>
</dbReference>
<dbReference type="GO" id="GO:0001664">
    <property type="term" value="F:G protein-coupled receptor binding"/>
    <property type="evidence" value="ECO:0007669"/>
    <property type="project" value="TreeGrafter"/>
</dbReference>
<dbReference type="InterPro" id="IPR044926">
    <property type="entry name" value="RGS_subdomain_2"/>
</dbReference>
<dbReference type="SUPFAM" id="SSF48097">
    <property type="entry name" value="Regulator of G-protein signaling, RGS"/>
    <property type="match status" value="1"/>
</dbReference>
<feature type="domain" description="RGS" evidence="2">
    <location>
        <begin position="375"/>
        <end position="462"/>
    </location>
</feature>
<keyword evidence="4" id="KW-1185">Reference proteome</keyword>
<dbReference type="Proteomes" id="UP000549394">
    <property type="component" value="Unassembled WGS sequence"/>
</dbReference>
<dbReference type="AlphaFoldDB" id="A0A7I8W0F5"/>
<evidence type="ECO:0000313" key="4">
    <source>
        <dbReference type="Proteomes" id="UP000549394"/>
    </source>
</evidence>